<evidence type="ECO:0000256" key="1">
    <source>
        <dbReference type="SAM" id="Phobius"/>
    </source>
</evidence>
<evidence type="ECO:0000313" key="2">
    <source>
        <dbReference type="EMBL" id="MBX06928.1"/>
    </source>
</evidence>
<sequence>MHASNVSLFTFTTVSAIPPSLYISYLSILLHSSQQTLQPQKGNLVINNGYLVKRTKKDLRLDGDKFKTGCCCGCL</sequence>
<organism evidence="2">
    <name type="scientific">Rhizophora mucronata</name>
    <name type="common">Asiatic mangrove</name>
    <dbReference type="NCBI Taxonomy" id="61149"/>
    <lineage>
        <taxon>Eukaryota</taxon>
        <taxon>Viridiplantae</taxon>
        <taxon>Streptophyta</taxon>
        <taxon>Embryophyta</taxon>
        <taxon>Tracheophyta</taxon>
        <taxon>Spermatophyta</taxon>
        <taxon>Magnoliopsida</taxon>
        <taxon>eudicotyledons</taxon>
        <taxon>Gunneridae</taxon>
        <taxon>Pentapetalae</taxon>
        <taxon>rosids</taxon>
        <taxon>fabids</taxon>
        <taxon>Malpighiales</taxon>
        <taxon>Rhizophoraceae</taxon>
        <taxon>Rhizophora</taxon>
    </lineage>
</organism>
<accession>A0A2P2KMI0</accession>
<protein>
    <submittedName>
        <fullName evidence="2">Uncharacterized protein MANES_09G151900</fullName>
    </submittedName>
</protein>
<dbReference type="EMBL" id="GGEC01026444">
    <property type="protein sequence ID" value="MBX06928.1"/>
    <property type="molecule type" value="Transcribed_RNA"/>
</dbReference>
<name>A0A2P2KMI0_RHIMU</name>
<reference evidence="2" key="1">
    <citation type="submission" date="2018-02" db="EMBL/GenBank/DDBJ databases">
        <title>Rhizophora mucronata_Transcriptome.</title>
        <authorList>
            <person name="Meera S.P."/>
            <person name="Sreeshan A."/>
            <person name="Augustine A."/>
        </authorList>
    </citation>
    <scope>NUCLEOTIDE SEQUENCE</scope>
    <source>
        <tissue evidence="2">Leaf</tissue>
    </source>
</reference>
<feature type="transmembrane region" description="Helical" evidence="1">
    <location>
        <begin position="6"/>
        <end position="30"/>
    </location>
</feature>
<keyword evidence="1" id="KW-0472">Membrane</keyword>
<proteinExistence type="predicted"/>
<dbReference type="AlphaFoldDB" id="A0A2P2KMI0"/>
<keyword evidence="1" id="KW-0812">Transmembrane</keyword>
<keyword evidence="1" id="KW-1133">Transmembrane helix</keyword>